<keyword evidence="4 6" id="KW-0472">Membrane</keyword>
<proteinExistence type="predicted"/>
<keyword evidence="2 6" id="KW-0812">Transmembrane</keyword>
<evidence type="ECO:0000256" key="5">
    <source>
        <dbReference type="SAM" id="MobiDB-lite"/>
    </source>
</evidence>
<evidence type="ECO:0000313" key="7">
    <source>
        <dbReference type="EMBL" id="PCH41731.1"/>
    </source>
</evidence>
<dbReference type="OMA" id="FYGFTFC"/>
<name>A0A2H3JIP1_WOLCO</name>
<dbReference type="GO" id="GO:0000329">
    <property type="term" value="C:fungal-type vacuole membrane"/>
    <property type="evidence" value="ECO:0007669"/>
    <property type="project" value="TreeGrafter"/>
</dbReference>
<gene>
    <name evidence="7" type="ORF">WOLCODRAFT_137565</name>
</gene>
<feature type="transmembrane region" description="Helical" evidence="6">
    <location>
        <begin position="466"/>
        <end position="488"/>
    </location>
</feature>
<feature type="transmembrane region" description="Helical" evidence="6">
    <location>
        <begin position="556"/>
        <end position="575"/>
    </location>
</feature>
<feature type="transmembrane region" description="Helical" evidence="6">
    <location>
        <begin position="187"/>
        <end position="206"/>
    </location>
</feature>
<dbReference type="InterPro" id="IPR011701">
    <property type="entry name" value="MFS"/>
</dbReference>
<feature type="region of interest" description="Disordered" evidence="5">
    <location>
        <begin position="302"/>
        <end position="328"/>
    </location>
</feature>
<evidence type="ECO:0000256" key="2">
    <source>
        <dbReference type="ARBA" id="ARBA00022692"/>
    </source>
</evidence>
<dbReference type="EMBL" id="KB468113">
    <property type="protein sequence ID" value="PCH41731.1"/>
    <property type="molecule type" value="Genomic_DNA"/>
</dbReference>
<dbReference type="AlphaFoldDB" id="A0A2H3JIP1"/>
<dbReference type="SUPFAM" id="SSF103473">
    <property type="entry name" value="MFS general substrate transporter"/>
    <property type="match status" value="1"/>
</dbReference>
<dbReference type="Pfam" id="PF07690">
    <property type="entry name" value="MFS_1"/>
    <property type="match status" value="1"/>
</dbReference>
<dbReference type="InterPro" id="IPR036259">
    <property type="entry name" value="MFS_trans_sf"/>
</dbReference>
<dbReference type="STRING" id="742152.A0A2H3JIP1"/>
<feature type="transmembrane region" description="Helical" evidence="6">
    <location>
        <begin position="116"/>
        <end position="138"/>
    </location>
</feature>
<sequence length="602" mass="64814">MHPSPEPHAPALFSATRIASFLTCLLVALASGTNYVFSAYSPQLGSRLGLSHTQLNIIGLSGNIGVYGSAPIWGRIVDTRGPRGLLVMGFFALIIGYNGIRHFYDKGLPEGSSSLSLFGICSLVFFGLLTGLGGNGGLASAMNSTAKSWPDRARATMNGVVISGFGLSAFLFSTLAHIAFPGNTSDFLLMLAAGTSIPMVLGFFLIRPIPLPHSELNHSLGNDAIEESFDPEASLAIASPSLYQRENDSQTHLLATHLHHTHVDDEIANLPLDNDAPLSAHGHHPARSAILSDYFVPSVGESVPLSPTRSRSRQRSRSALSVSRRSIHHSHHGLDEPIFEAPNVSGKGLFVAKDFWILFIITALLSGTGLMYINNVGSISQALFAMGDPNYDEAKASQWQARQVSIISVMNCLGRFSVGLLADITKSVVRVPRSFCITLVAAIFIVSQITCFYVETIGDLWKASALLGLAYGGMFGLFPTIVIEWFGLPHFSENWGFVSLSPVIGSNIFSIAFGRNFDAHAAEPSPSRNAASLLLRAGLPSGQKCLQGRTCYSDSLKLTIGACCAALMLSAYAGWRDYRRQTKITPRSAVTIPEIVWEEEEE</sequence>
<evidence type="ECO:0000256" key="3">
    <source>
        <dbReference type="ARBA" id="ARBA00022989"/>
    </source>
</evidence>
<feature type="transmembrane region" description="Helical" evidence="6">
    <location>
        <begin position="159"/>
        <end position="181"/>
    </location>
</feature>
<dbReference type="PANTHER" id="PTHR21576">
    <property type="entry name" value="UNCHARACTERIZED NODULIN-LIKE PROTEIN"/>
    <property type="match status" value="1"/>
</dbReference>
<organism evidence="7 8">
    <name type="scientific">Wolfiporia cocos (strain MD-104)</name>
    <name type="common">Brown rot fungus</name>
    <dbReference type="NCBI Taxonomy" id="742152"/>
    <lineage>
        <taxon>Eukaryota</taxon>
        <taxon>Fungi</taxon>
        <taxon>Dikarya</taxon>
        <taxon>Basidiomycota</taxon>
        <taxon>Agaricomycotina</taxon>
        <taxon>Agaricomycetes</taxon>
        <taxon>Polyporales</taxon>
        <taxon>Phaeolaceae</taxon>
        <taxon>Wolfiporia</taxon>
    </lineage>
</organism>
<evidence type="ECO:0000256" key="4">
    <source>
        <dbReference type="ARBA" id="ARBA00023136"/>
    </source>
</evidence>
<dbReference type="Gene3D" id="1.20.1250.20">
    <property type="entry name" value="MFS general substrate transporter like domains"/>
    <property type="match status" value="2"/>
</dbReference>
<dbReference type="Proteomes" id="UP000218811">
    <property type="component" value="Unassembled WGS sequence"/>
</dbReference>
<evidence type="ECO:0000313" key="8">
    <source>
        <dbReference type="Proteomes" id="UP000218811"/>
    </source>
</evidence>
<keyword evidence="8" id="KW-1185">Reference proteome</keyword>
<keyword evidence="3 6" id="KW-1133">Transmembrane helix</keyword>
<evidence type="ECO:0000256" key="6">
    <source>
        <dbReference type="SAM" id="Phobius"/>
    </source>
</evidence>
<evidence type="ECO:0000256" key="1">
    <source>
        <dbReference type="ARBA" id="ARBA00004141"/>
    </source>
</evidence>
<reference evidence="7 8" key="1">
    <citation type="journal article" date="2012" name="Science">
        <title>The Paleozoic origin of enzymatic lignin decomposition reconstructed from 31 fungal genomes.</title>
        <authorList>
            <person name="Floudas D."/>
            <person name="Binder M."/>
            <person name="Riley R."/>
            <person name="Barry K."/>
            <person name="Blanchette R.A."/>
            <person name="Henrissat B."/>
            <person name="Martinez A.T."/>
            <person name="Otillar R."/>
            <person name="Spatafora J.W."/>
            <person name="Yadav J.S."/>
            <person name="Aerts A."/>
            <person name="Benoit I."/>
            <person name="Boyd A."/>
            <person name="Carlson A."/>
            <person name="Copeland A."/>
            <person name="Coutinho P.M."/>
            <person name="de Vries R.P."/>
            <person name="Ferreira P."/>
            <person name="Findley K."/>
            <person name="Foster B."/>
            <person name="Gaskell J."/>
            <person name="Glotzer D."/>
            <person name="Gorecki P."/>
            <person name="Heitman J."/>
            <person name="Hesse C."/>
            <person name="Hori C."/>
            <person name="Igarashi K."/>
            <person name="Jurgens J.A."/>
            <person name="Kallen N."/>
            <person name="Kersten P."/>
            <person name="Kohler A."/>
            <person name="Kuees U."/>
            <person name="Kumar T.K.A."/>
            <person name="Kuo A."/>
            <person name="LaButti K."/>
            <person name="Larrondo L.F."/>
            <person name="Lindquist E."/>
            <person name="Ling A."/>
            <person name="Lombard V."/>
            <person name="Lucas S."/>
            <person name="Lundell T."/>
            <person name="Martin R."/>
            <person name="McLaughlin D.J."/>
            <person name="Morgenstern I."/>
            <person name="Morin E."/>
            <person name="Murat C."/>
            <person name="Nagy L.G."/>
            <person name="Nolan M."/>
            <person name="Ohm R.A."/>
            <person name="Patyshakuliyeva A."/>
            <person name="Rokas A."/>
            <person name="Ruiz-Duenas F.J."/>
            <person name="Sabat G."/>
            <person name="Salamov A."/>
            <person name="Samejima M."/>
            <person name="Schmutz J."/>
            <person name="Slot J.C."/>
            <person name="St John F."/>
            <person name="Stenlid J."/>
            <person name="Sun H."/>
            <person name="Sun S."/>
            <person name="Syed K."/>
            <person name="Tsang A."/>
            <person name="Wiebenga A."/>
            <person name="Young D."/>
            <person name="Pisabarro A."/>
            <person name="Eastwood D.C."/>
            <person name="Martin F."/>
            <person name="Cullen D."/>
            <person name="Grigoriev I.V."/>
            <person name="Hibbett D.S."/>
        </authorList>
    </citation>
    <scope>NUCLEOTIDE SEQUENCE [LARGE SCALE GENOMIC DNA]</scope>
    <source>
        <strain evidence="7 8">MD-104</strain>
    </source>
</reference>
<comment type="subcellular location">
    <subcellularLocation>
        <location evidence="1">Membrane</location>
        <topology evidence="1">Multi-pass membrane protein</topology>
    </subcellularLocation>
</comment>
<protein>
    <submittedName>
        <fullName evidence="7">MFS general substrate transporter</fullName>
    </submittedName>
</protein>
<feature type="transmembrane region" description="Helical" evidence="6">
    <location>
        <begin position="355"/>
        <end position="373"/>
    </location>
</feature>
<dbReference type="PANTHER" id="PTHR21576:SF160">
    <property type="entry name" value="NODULIN-LIKE DOMAIN-CONTAINING PROTEIN"/>
    <property type="match status" value="1"/>
</dbReference>
<feature type="transmembrane region" description="Helical" evidence="6">
    <location>
        <begin position="85"/>
        <end position="104"/>
    </location>
</feature>
<accession>A0A2H3JIP1</accession>
<feature type="transmembrane region" description="Helical" evidence="6">
    <location>
        <begin position="431"/>
        <end position="454"/>
    </location>
</feature>
<dbReference type="OrthoDB" id="410267at2759"/>
<dbReference type="GO" id="GO:0022857">
    <property type="term" value="F:transmembrane transporter activity"/>
    <property type="evidence" value="ECO:0007669"/>
    <property type="project" value="InterPro"/>
</dbReference>